<gene>
    <name evidence="3" type="ORF">FVF58_37365</name>
</gene>
<organism evidence="3 4">
    <name type="scientific">Paraburkholderia panacisoli</name>
    <dbReference type="NCBI Taxonomy" id="2603818"/>
    <lineage>
        <taxon>Bacteria</taxon>
        <taxon>Pseudomonadati</taxon>
        <taxon>Pseudomonadota</taxon>
        <taxon>Betaproteobacteria</taxon>
        <taxon>Burkholderiales</taxon>
        <taxon>Burkholderiaceae</taxon>
        <taxon>Paraburkholderia</taxon>
    </lineage>
</organism>
<dbReference type="AlphaFoldDB" id="A0A5B0GGT0"/>
<feature type="chain" id="PRO_5022668102" description="DUF4148 domain-containing protein" evidence="2">
    <location>
        <begin position="26"/>
        <end position="158"/>
    </location>
</feature>
<keyword evidence="2" id="KW-0732">Signal</keyword>
<feature type="compositionally biased region" description="Basic and acidic residues" evidence="1">
    <location>
        <begin position="66"/>
        <end position="79"/>
    </location>
</feature>
<evidence type="ECO:0000313" key="4">
    <source>
        <dbReference type="Proteomes" id="UP000325273"/>
    </source>
</evidence>
<protein>
    <recommendedName>
        <fullName evidence="5">DUF4148 domain-containing protein</fullName>
    </recommendedName>
</protein>
<dbReference type="Proteomes" id="UP000325273">
    <property type="component" value="Unassembled WGS sequence"/>
</dbReference>
<name>A0A5B0GGT0_9BURK</name>
<feature type="signal peptide" evidence="2">
    <location>
        <begin position="1"/>
        <end position="25"/>
    </location>
</feature>
<proteinExistence type="predicted"/>
<reference evidence="3 4" key="1">
    <citation type="submission" date="2019-08" db="EMBL/GenBank/DDBJ databases">
        <title>Paraburkholderia sp. DCY113.</title>
        <authorList>
            <person name="Kang J."/>
        </authorList>
    </citation>
    <scope>NUCLEOTIDE SEQUENCE [LARGE SCALE GENOMIC DNA]</scope>
    <source>
        <strain evidence="3 4">DCY113</strain>
    </source>
</reference>
<keyword evidence="4" id="KW-1185">Reference proteome</keyword>
<evidence type="ECO:0000256" key="1">
    <source>
        <dbReference type="SAM" id="MobiDB-lite"/>
    </source>
</evidence>
<dbReference type="EMBL" id="VTUZ01000037">
    <property type="protein sequence ID" value="KAA1002593.1"/>
    <property type="molecule type" value="Genomic_DNA"/>
</dbReference>
<sequence>MTTPIRHAAAWMLIAVATCAVPAFAQNNAATAAMTARAYGAEAPAPFRQTENNRNREQELLGAPREYGDGDGGTRRNIDDAQSAALLDQNRMTITGGQPAAGKGQRTAPGAAHNPLRVAAQAGRPNVGAALLPAGAAKKNAYADPYGAGKRSVYRSPW</sequence>
<accession>A0A5B0GGT0</accession>
<feature type="region of interest" description="Disordered" evidence="1">
    <location>
        <begin position="44"/>
        <end position="111"/>
    </location>
</feature>
<evidence type="ECO:0000256" key="2">
    <source>
        <dbReference type="SAM" id="SignalP"/>
    </source>
</evidence>
<comment type="caution">
    <text evidence="3">The sequence shown here is derived from an EMBL/GenBank/DDBJ whole genome shotgun (WGS) entry which is preliminary data.</text>
</comment>
<evidence type="ECO:0000313" key="3">
    <source>
        <dbReference type="EMBL" id="KAA1002593.1"/>
    </source>
</evidence>
<evidence type="ECO:0008006" key="5">
    <source>
        <dbReference type="Google" id="ProtNLM"/>
    </source>
</evidence>